<proteinExistence type="predicted"/>
<comment type="caution">
    <text evidence="2">The sequence shown here is derived from an EMBL/GenBank/DDBJ whole genome shotgun (WGS) entry which is preliminary data.</text>
</comment>
<accession>A0A0R2CQQ9</accession>
<organism evidence="2 3">
    <name type="scientific">Lentilactobacillus senioris DSM 24302 = JCM 17472</name>
    <dbReference type="NCBI Taxonomy" id="1423802"/>
    <lineage>
        <taxon>Bacteria</taxon>
        <taxon>Bacillati</taxon>
        <taxon>Bacillota</taxon>
        <taxon>Bacilli</taxon>
        <taxon>Lactobacillales</taxon>
        <taxon>Lactobacillaceae</taxon>
        <taxon>Lentilactobacillus</taxon>
    </lineage>
</organism>
<dbReference type="EMBL" id="AYZR01000009">
    <property type="protein sequence ID" value="KRM93266.1"/>
    <property type="molecule type" value="Genomic_DNA"/>
</dbReference>
<feature type="domain" description="YutG/PgpA" evidence="1">
    <location>
        <begin position="35"/>
        <end position="166"/>
    </location>
</feature>
<dbReference type="InterPro" id="IPR007686">
    <property type="entry name" value="YutG/PgpA"/>
</dbReference>
<gene>
    <name evidence="2" type="ORF">FC56_GL000931</name>
</gene>
<name>A0A0R2CQQ9_9LACO</name>
<reference evidence="2 3" key="1">
    <citation type="journal article" date="2015" name="Genome Announc.">
        <title>Expanding the biotechnology potential of lactobacilli through comparative genomics of 213 strains and associated genera.</title>
        <authorList>
            <person name="Sun Z."/>
            <person name="Harris H.M."/>
            <person name="McCann A."/>
            <person name="Guo C."/>
            <person name="Argimon S."/>
            <person name="Zhang W."/>
            <person name="Yang X."/>
            <person name="Jeffery I.B."/>
            <person name="Cooney J.C."/>
            <person name="Kagawa T.F."/>
            <person name="Liu W."/>
            <person name="Song Y."/>
            <person name="Salvetti E."/>
            <person name="Wrobel A."/>
            <person name="Rasinkangas P."/>
            <person name="Parkhill J."/>
            <person name="Rea M.C."/>
            <person name="O'Sullivan O."/>
            <person name="Ritari J."/>
            <person name="Douillard F.P."/>
            <person name="Paul Ross R."/>
            <person name="Yang R."/>
            <person name="Briner A.E."/>
            <person name="Felis G.E."/>
            <person name="de Vos W.M."/>
            <person name="Barrangou R."/>
            <person name="Klaenhammer T.R."/>
            <person name="Caufield P.W."/>
            <person name="Cui Y."/>
            <person name="Zhang H."/>
            <person name="O'Toole P.W."/>
        </authorList>
    </citation>
    <scope>NUCLEOTIDE SEQUENCE [LARGE SCALE GENOMIC DNA]</scope>
    <source>
        <strain evidence="2 3">DSM 24302</strain>
    </source>
</reference>
<protein>
    <submittedName>
        <fullName evidence="2">Phosphatidylglycerophosphatase A</fullName>
    </submittedName>
</protein>
<dbReference type="Proteomes" id="UP000051256">
    <property type="component" value="Unassembled WGS sequence"/>
</dbReference>
<dbReference type="AlphaFoldDB" id="A0A0R2CQQ9"/>
<dbReference type="PATRIC" id="fig|1423802.4.peg.944"/>
<dbReference type="SUPFAM" id="SSF101307">
    <property type="entry name" value="YutG-like"/>
    <property type="match status" value="1"/>
</dbReference>
<dbReference type="PIRSF" id="PIRSF019587">
    <property type="entry name" value="PGPase"/>
    <property type="match status" value="1"/>
</dbReference>
<sequence length="170" mass="18871">MINLNNKQFKYPDTAAYDYVIKAFAAKGISYKDIAKIAYQMQSVFIDNLDMKEVEKDTIDVLHKREVLNNAMVGLELDRLTSEGQLSQPLEAIIQNDSGVFGVDEGLALNIANIYGTIGVTNYGYIDRDKVGIIKQLDEDKDEDVSNTFIDDLIGAIASAVSAKVAHRYN</sequence>
<evidence type="ECO:0000313" key="3">
    <source>
        <dbReference type="Proteomes" id="UP000051256"/>
    </source>
</evidence>
<dbReference type="GO" id="GO:0006629">
    <property type="term" value="P:lipid metabolic process"/>
    <property type="evidence" value="ECO:0007669"/>
    <property type="project" value="InterPro"/>
</dbReference>
<dbReference type="InterPro" id="IPR026038">
    <property type="entry name" value="Put_PGPase"/>
</dbReference>
<dbReference type="InterPro" id="IPR036681">
    <property type="entry name" value="PgpA-like_sf"/>
</dbReference>
<dbReference type="Gene3D" id="1.10.3760.10">
    <property type="entry name" value="PgpA-like"/>
    <property type="match status" value="1"/>
</dbReference>
<dbReference type="GO" id="GO:0008962">
    <property type="term" value="F:phosphatidylglycerophosphatase activity"/>
    <property type="evidence" value="ECO:0007669"/>
    <property type="project" value="InterPro"/>
</dbReference>
<dbReference type="STRING" id="1423802.FC56_GL000931"/>
<evidence type="ECO:0000259" key="1">
    <source>
        <dbReference type="Pfam" id="PF04608"/>
    </source>
</evidence>
<dbReference type="Pfam" id="PF04608">
    <property type="entry name" value="PgpA"/>
    <property type="match status" value="1"/>
</dbReference>
<evidence type="ECO:0000313" key="2">
    <source>
        <dbReference type="EMBL" id="KRM93266.1"/>
    </source>
</evidence>
<keyword evidence="3" id="KW-1185">Reference proteome</keyword>